<feature type="transmembrane region" description="Helical" evidence="1">
    <location>
        <begin position="36"/>
        <end position="55"/>
    </location>
</feature>
<proteinExistence type="predicted"/>
<keyword evidence="1" id="KW-0472">Membrane</keyword>
<sequence>MVERRWSAWVRLNGLDGVAFVSSIVCFTWNGSYFRVQTHLALCAGISPFFVFILFPEGRSLWVDR</sequence>
<evidence type="ECO:0000313" key="2">
    <source>
        <dbReference type="EMBL" id="JAD60486.1"/>
    </source>
</evidence>
<feature type="transmembrane region" description="Helical" evidence="1">
    <location>
        <begin position="12"/>
        <end position="30"/>
    </location>
</feature>
<name>A0A0A9BAX6_ARUDO</name>
<reference evidence="2" key="2">
    <citation type="journal article" date="2015" name="Data Brief">
        <title>Shoot transcriptome of the giant reed, Arundo donax.</title>
        <authorList>
            <person name="Barrero R.A."/>
            <person name="Guerrero F.D."/>
            <person name="Moolhuijzen P."/>
            <person name="Goolsby J.A."/>
            <person name="Tidwell J."/>
            <person name="Bellgard S.E."/>
            <person name="Bellgard M.I."/>
        </authorList>
    </citation>
    <scope>NUCLEOTIDE SEQUENCE</scope>
    <source>
        <tissue evidence="2">Shoot tissue taken approximately 20 cm above the soil surface</tissue>
    </source>
</reference>
<evidence type="ECO:0000256" key="1">
    <source>
        <dbReference type="SAM" id="Phobius"/>
    </source>
</evidence>
<reference evidence="2" key="1">
    <citation type="submission" date="2014-09" db="EMBL/GenBank/DDBJ databases">
        <authorList>
            <person name="Magalhaes I.L.F."/>
            <person name="Oliveira U."/>
            <person name="Santos F.R."/>
            <person name="Vidigal T.H.D.A."/>
            <person name="Brescovit A.D."/>
            <person name="Santos A.J."/>
        </authorList>
    </citation>
    <scope>NUCLEOTIDE SEQUENCE</scope>
    <source>
        <tissue evidence="2">Shoot tissue taken approximately 20 cm above the soil surface</tissue>
    </source>
</reference>
<keyword evidence="1" id="KW-1133">Transmembrane helix</keyword>
<dbReference type="EMBL" id="GBRH01237409">
    <property type="protein sequence ID" value="JAD60486.1"/>
    <property type="molecule type" value="Transcribed_RNA"/>
</dbReference>
<keyword evidence="1" id="KW-0812">Transmembrane</keyword>
<organism evidence="2">
    <name type="scientific">Arundo donax</name>
    <name type="common">Giant reed</name>
    <name type="synonym">Donax arundinaceus</name>
    <dbReference type="NCBI Taxonomy" id="35708"/>
    <lineage>
        <taxon>Eukaryota</taxon>
        <taxon>Viridiplantae</taxon>
        <taxon>Streptophyta</taxon>
        <taxon>Embryophyta</taxon>
        <taxon>Tracheophyta</taxon>
        <taxon>Spermatophyta</taxon>
        <taxon>Magnoliopsida</taxon>
        <taxon>Liliopsida</taxon>
        <taxon>Poales</taxon>
        <taxon>Poaceae</taxon>
        <taxon>PACMAD clade</taxon>
        <taxon>Arundinoideae</taxon>
        <taxon>Arundineae</taxon>
        <taxon>Arundo</taxon>
    </lineage>
</organism>
<accession>A0A0A9BAX6</accession>
<protein>
    <submittedName>
        <fullName evidence="2">Uncharacterized protein</fullName>
    </submittedName>
</protein>
<dbReference type="AlphaFoldDB" id="A0A0A9BAX6"/>